<reference evidence="1" key="1">
    <citation type="submission" date="2021-02" db="EMBL/GenBank/DDBJ databases">
        <authorList>
            <person name="Nowell W R."/>
        </authorList>
    </citation>
    <scope>NUCLEOTIDE SEQUENCE</scope>
</reference>
<feature type="non-terminal residue" evidence="1">
    <location>
        <position position="1"/>
    </location>
</feature>
<proteinExistence type="predicted"/>
<dbReference type="Proteomes" id="UP000681720">
    <property type="component" value="Unassembled WGS sequence"/>
</dbReference>
<accession>A0A8S3K204</accession>
<gene>
    <name evidence="1" type="ORF">GIL414_LOCUS85293</name>
</gene>
<comment type="caution">
    <text evidence="1">The sequence shown here is derived from an EMBL/GenBank/DDBJ whole genome shotgun (WGS) entry which is preliminary data.</text>
</comment>
<organism evidence="1 2">
    <name type="scientific">Rotaria magnacalcarata</name>
    <dbReference type="NCBI Taxonomy" id="392030"/>
    <lineage>
        <taxon>Eukaryota</taxon>
        <taxon>Metazoa</taxon>
        <taxon>Spiralia</taxon>
        <taxon>Gnathifera</taxon>
        <taxon>Rotifera</taxon>
        <taxon>Eurotatoria</taxon>
        <taxon>Bdelloidea</taxon>
        <taxon>Philodinida</taxon>
        <taxon>Philodinidae</taxon>
        <taxon>Rotaria</taxon>
    </lineage>
</organism>
<dbReference type="AlphaFoldDB" id="A0A8S3K204"/>
<sequence>MTSLLARFGGFLLNLEIPVDDHVKHRNTFNLFSDDIFLVASFLDGQFRLRWIIQSALPLDTKDGLCEKIKNLVALWAFQLIGCNTDNQDGNVTQAEVTTLTVDNVLLCTKDICDGGGLTPKRKSLFSYCEAPQTESKK</sequence>
<name>A0A8S3K204_9BILA</name>
<protein>
    <submittedName>
        <fullName evidence="1">Uncharacterized protein</fullName>
    </submittedName>
</protein>
<evidence type="ECO:0000313" key="1">
    <source>
        <dbReference type="EMBL" id="CAF5222864.1"/>
    </source>
</evidence>
<dbReference type="EMBL" id="CAJOBJ010369747">
    <property type="protein sequence ID" value="CAF5222864.1"/>
    <property type="molecule type" value="Genomic_DNA"/>
</dbReference>
<evidence type="ECO:0000313" key="2">
    <source>
        <dbReference type="Proteomes" id="UP000681720"/>
    </source>
</evidence>